<protein>
    <recommendedName>
        <fullName evidence="1">DUF5659 domain-containing protein</fullName>
    </recommendedName>
</protein>
<feature type="domain" description="DUF5659" evidence="1">
    <location>
        <begin position="24"/>
        <end position="95"/>
    </location>
</feature>
<gene>
    <name evidence="2" type="ORF">A2822_04670</name>
</gene>
<evidence type="ECO:0000259" key="1">
    <source>
        <dbReference type="Pfam" id="PF18903"/>
    </source>
</evidence>
<dbReference type="InterPro" id="IPR043718">
    <property type="entry name" value="DUF5659"/>
</dbReference>
<proteinExistence type="predicted"/>
<name>A0A1G2HV39_9BACT</name>
<evidence type="ECO:0000313" key="2">
    <source>
        <dbReference type="EMBL" id="OGZ66325.1"/>
    </source>
</evidence>
<organism evidence="2 3">
    <name type="scientific">Candidatus Staskawiczbacteria bacterium RIFCSPHIGHO2_01_FULL_41_41</name>
    <dbReference type="NCBI Taxonomy" id="1802203"/>
    <lineage>
        <taxon>Bacteria</taxon>
        <taxon>Candidatus Staskawicziibacteriota</taxon>
    </lineage>
</organism>
<sequence length="97" mass="11210">MTKKLHKNQTEKVIPLEIDSSKVLTTFDLGCAAALATAGFELLSLDRENPRKVKFIFRRSAGIENTAEDFWSDRLEQKSRSFWDNTKNLKNRLYSND</sequence>
<dbReference type="Pfam" id="PF18903">
    <property type="entry name" value="DUF5659"/>
    <property type="match status" value="1"/>
</dbReference>
<evidence type="ECO:0000313" key="3">
    <source>
        <dbReference type="Proteomes" id="UP000178774"/>
    </source>
</evidence>
<dbReference type="Proteomes" id="UP000178774">
    <property type="component" value="Unassembled WGS sequence"/>
</dbReference>
<dbReference type="EMBL" id="MHOP01000006">
    <property type="protein sequence ID" value="OGZ66325.1"/>
    <property type="molecule type" value="Genomic_DNA"/>
</dbReference>
<dbReference type="AlphaFoldDB" id="A0A1G2HV39"/>
<accession>A0A1G2HV39</accession>
<reference evidence="2 3" key="1">
    <citation type="journal article" date="2016" name="Nat. Commun.">
        <title>Thousands of microbial genomes shed light on interconnected biogeochemical processes in an aquifer system.</title>
        <authorList>
            <person name="Anantharaman K."/>
            <person name="Brown C.T."/>
            <person name="Hug L.A."/>
            <person name="Sharon I."/>
            <person name="Castelle C.J."/>
            <person name="Probst A.J."/>
            <person name="Thomas B.C."/>
            <person name="Singh A."/>
            <person name="Wilkins M.J."/>
            <person name="Karaoz U."/>
            <person name="Brodie E.L."/>
            <person name="Williams K.H."/>
            <person name="Hubbard S.S."/>
            <person name="Banfield J.F."/>
        </authorList>
    </citation>
    <scope>NUCLEOTIDE SEQUENCE [LARGE SCALE GENOMIC DNA]</scope>
</reference>
<comment type="caution">
    <text evidence="2">The sequence shown here is derived from an EMBL/GenBank/DDBJ whole genome shotgun (WGS) entry which is preliminary data.</text>
</comment>